<evidence type="ECO:0000313" key="8">
    <source>
        <dbReference type="EMBL" id="GFP92955.1"/>
    </source>
</evidence>
<dbReference type="PANTHER" id="PTHR12663:SF69">
    <property type="entry name" value="SISTER CHROMATID COHESION PROTEIN PDS5 HOMOLOG E"/>
    <property type="match status" value="1"/>
</dbReference>
<sequence length="221" mass="25042">MTALITDKLFRHADVNIQVAVASCLNEITRITAPTFPYSDNQMEEIFELFMVALKELSSEPGSNYVRAHQILETLASVRSCLIMLDIEIDAMIVKMFQLFLNTIRSSHSCNIFKYMETIMTTIIEESDEVSLELLKTLLDSVQMENKNITPISWELGKTVFEKCAIKLEPYLREAVKHLDLKVGDYAETIASICDVTSNGQNMVRSSLYIYSVSICQSLMS</sequence>
<dbReference type="GO" id="GO:0006281">
    <property type="term" value="P:DNA repair"/>
    <property type="evidence" value="ECO:0007669"/>
    <property type="project" value="UniProtKB-KW"/>
</dbReference>
<organism evidence="8 9">
    <name type="scientific">Phtheirospermum japonicum</name>
    <dbReference type="NCBI Taxonomy" id="374723"/>
    <lineage>
        <taxon>Eukaryota</taxon>
        <taxon>Viridiplantae</taxon>
        <taxon>Streptophyta</taxon>
        <taxon>Embryophyta</taxon>
        <taxon>Tracheophyta</taxon>
        <taxon>Spermatophyta</taxon>
        <taxon>Magnoliopsida</taxon>
        <taxon>eudicotyledons</taxon>
        <taxon>Gunneridae</taxon>
        <taxon>Pentapetalae</taxon>
        <taxon>asterids</taxon>
        <taxon>lamiids</taxon>
        <taxon>Lamiales</taxon>
        <taxon>Orobanchaceae</taxon>
        <taxon>Orobanchaceae incertae sedis</taxon>
        <taxon>Phtheirospermum</taxon>
    </lineage>
</organism>
<accession>A0A830CCJ4</accession>
<evidence type="ECO:0000256" key="1">
    <source>
        <dbReference type="ARBA" id="ARBA00004123"/>
    </source>
</evidence>
<comment type="caution">
    <text evidence="8">The sequence shown here is derived from an EMBL/GenBank/DDBJ whole genome shotgun (WGS) entry which is preliminary data.</text>
</comment>
<dbReference type="InterPro" id="IPR016024">
    <property type="entry name" value="ARM-type_fold"/>
</dbReference>
<keyword evidence="5" id="KW-0234">DNA repair</keyword>
<dbReference type="GO" id="GO:0035825">
    <property type="term" value="P:homologous recombination"/>
    <property type="evidence" value="ECO:0007669"/>
    <property type="project" value="UniProtKB-ARBA"/>
</dbReference>
<dbReference type="GO" id="GO:0051301">
    <property type="term" value="P:cell division"/>
    <property type="evidence" value="ECO:0007669"/>
    <property type="project" value="UniProtKB-KW"/>
</dbReference>
<dbReference type="EMBL" id="BMAC01000297">
    <property type="protein sequence ID" value="GFP92955.1"/>
    <property type="molecule type" value="Genomic_DNA"/>
</dbReference>
<dbReference type="GO" id="GO:0005634">
    <property type="term" value="C:nucleus"/>
    <property type="evidence" value="ECO:0007669"/>
    <property type="project" value="UniProtKB-SubCell"/>
</dbReference>
<dbReference type="GO" id="GO:0000785">
    <property type="term" value="C:chromatin"/>
    <property type="evidence" value="ECO:0007669"/>
    <property type="project" value="TreeGrafter"/>
</dbReference>
<gene>
    <name evidence="8" type="ORF">PHJA_001439800</name>
</gene>
<name>A0A830CCJ4_9LAMI</name>
<keyword evidence="6" id="KW-0539">Nucleus</keyword>
<evidence type="ECO:0000256" key="2">
    <source>
        <dbReference type="ARBA" id="ARBA00022618"/>
    </source>
</evidence>
<dbReference type="Pfam" id="PF20168">
    <property type="entry name" value="PDS5"/>
    <property type="match status" value="1"/>
</dbReference>
<evidence type="ECO:0000256" key="4">
    <source>
        <dbReference type="ARBA" id="ARBA00022776"/>
    </source>
</evidence>
<evidence type="ECO:0000256" key="6">
    <source>
        <dbReference type="ARBA" id="ARBA00023242"/>
    </source>
</evidence>
<dbReference type="SUPFAM" id="SSF48371">
    <property type="entry name" value="ARM repeat"/>
    <property type="match status" value="1"/>
</dbReference>
<keyword evidence="3" id="KW-0227">DNA damage</keyword>
<keyword evidence="7" id="KW-0131">Cell cycle</keyword>
<protein>
    <submittedName>
        <fullName evidence="8">Sister chromatid cohesion protein pds5 homolog b</fullName>
    </submittedName>
</protein>
<keyword evidence="4" id="KW-0498">Mitosis</keyword>
<dbReference type="AlphaFoldDB" id="A0A830CCJ4"/>
<dbReference type="InterPro" id="IPR039776">
    <property type="entry name" value="Pds5"/>
</dbReference>
<evidence type="ECO:0000256" key="3">
    <source>
        <dbReference type="ARBA" id="ARBA00022763"/>
    </source>
</evidence>
<dbReference type="PANTHER" id="PTHR12663">
    <property type="entry name" value="ANDROGEN INDUCED INHIBITOR OF PROLIFERATION AS3 / PDS5-RELATED"/>
    <property type="match status" value="1"/>
</dbReference>
<comment type="subcellular location">
    <subcellularLocation>
        <location evidence="1">Nucleus</location>
    </subcellularLocation>
</comment>
<evidence type="ECO:0000256" key="7">
    <source>
        <dbReference type="ARBA" id="ARBA00023306"/>
    </source>
</evidence>
<keyword evidence="9" id="KW-1185">Reference proteome</keyword>
<dbReference type="OrthoDB" id="894386at2759"/>
<evidence type="ECO:0000313" key="9">
    <source>
        <dbReference type="Proteomes" id="UP000653305"/>
    </source>
</evidence>
<proteinExistence type="predicted"/>
<dbReference type="GO" id="GO:0007064">
    <property type="term" value="P:mitotic sister chromatid cohesion"/>
    <property type="evidence" value="ECO:0007669"/>
    <property type="project" value="InterPro"/>
</dbReference>
<reference evidence="8" key="1">
    <citation type="submission" date="2020-07" db="EMBL/GenBank/DDBJ databases">
        <title>Ethylene signaling mediates host invasion by parasitic plants.</title>
        <authorList>
            <person name="Yoshida S."/>
        </authorList>
    </citation>
    <scope>NUCLEOTIDE SEQUENCE</scope>
    <source>
        <strain evidence="8">Okayama</strain>
    </source>
</reference>
<evidence type="ECO:0000256" key="5">
    <source>
        <dbReference type="ARBA" id="ARBA00023204"/>
    </source>
</evidence>
<dbReference type="Proteomes" id="UP000653305">
    <property type="component" value="Unassembled WGS sequence"/>
</dbReference>
<keyword evidence="2" id="KW-0132">Cell division</keyword>